<feature type="compositionally biased region" description="Basic residues" evidence="1">
    <location>
        <begin position="285"/>
        <end position="298"/>
    </location>
</feature>
<organism evidence="2 3">
    <name type="scientific">Piloderma croceum (strain F 1598)</name>
    <dbReference type="NCBI Taxonomy" id="765440"/>
    <lineage>
        <taxon>Eukaryota</taxon>
        <taxon>Fungi</taxon>
        <taxon>Dikarya</taxon>
        <taxon>Basidiomycota</taxon>
        <taxon>Agaricomycotina</taxon>
        <taxon>Agaricomycetes</taxon>
        <taxon>Agaricomycetidae</taxon>
        <taxon>Atheliales</taxon>
        <taxon>Atheliaceae</taxon>
        <taxon>Piloderma</taxon>
    </lineage>
</organism>
<evidence type="ECO:0000313" key="3">
    <source>
        <dbReference type="Proteomes" id="UP000054166"/>
    </source>
</evidence>
<name>A0A0C3GKZ6_PILCF</name>
<feature type="compositionally biased region" description="Acidic residues" evidence="1">
    <location>
        <begin position="307"/>
        <end position="317"/>
    </location>
</feature>
<feature type="compositionally biased region" description="Basic and acidic residues" evidence="1">
    <location>
        <begin position="253"/>
        <end position="268"/>
    </location>
</feature>
<dbReference type="InParanoid" id="A0A0C3GKZ6"/>
<proteinExistence type="predicted"/>
<dbReference type="STRING" id="765440.A0A0C3GKZ6"/>
<dbReference type="OrthoDB" id="3223825at2759"/>
<sequence length="317" mass="35930">SHYKKERKVNFHNALTHLKALEVNADLDPGEKSSLLELQKMASDDGALRNLTREQKDDICNKLVEYRTHKATSSRANNIAASQDMLDNLALRTGSYGCFFLTRGHVNDTAPPTYYGNDNAMDFWEDILNLDPDEVARLFETWACSRHQNTGEQDTLQNVRKQVTRMVQSGLRNALNNRRIKMNYINYDTAIVSELKVKLVGWTKGVPFANPSVIGTVSDLRKLRDDLKSGKCHWVKLTPSQLSEHNAVLDMRREEGESMGRARKTRSDKGKKRKSSGKENEQPRKRAKRGSNARKSKHTSAAVIGTTDEEDDSEDDH</sequence>
<feature type="region of interest" description="Disordered" evidence="1">
    <location>
        <begin position="253"/>
        <end position="317"/>
    </location>
</feature>
<evidence type="ECO:0000313" key="2">
    <source>
        <dbReference type="EMBL" id="KIM91276.1"/>
    </source>
</evidence>
<evidence type="ECO:0000256" key="1">
    <source>
        <dbReference type="SAM" id="MobiDB-lite"/>
    </source>
</evidence>
<dbReference type="HOGENOM" id="CLU_035160_0_0_1"/>
<feature type="non-terminal residue" evidence="2">
    <location>
        <position position="1"/>
    </location>
</feature>
<gene>
    <name evidence="2" type="ORF">PILCRDRAFT_762580</name>
</gene>
<dbReference type="Proteomes" id="UP000054166">
    <property type="component" value="Unassembled WGS sequence"/>
</dbReference>
<reference evidence="3" key="2">
    <citation type="submission" date="2015-01" db="EMBL/GenBank/DDBJ databases">
        <title>Evolutionary Origins and Diversification of the Mycorrhizal Mutualists.</title>
        <authorList>
            <consortium name="DOE Joint Genome Institute"/>
            <consortium name="Mycorrhizal Genomics Consortium"/>
            <person name="Kohler A."/>
            <person name="Kuo A."/>
            <person name="Nagy L.G."/>
            <person name="Floudas D."/>
            <person name="Copeland A."/>
            <person name="Barry K.W."/>
            <person name="Cichocki N."/>
            <person name="Veneault-Fourrey C."/>
            <person name="LaButti K."/>
            <person name="Lindquist E.A."/>
            <person name="Lipzen A."/>
            <person name="Lundell T."/>
            <person name="Morin E."/>
            <person name="Murat C."/>
            <person name="Riley R."/>
            <person name="Ohm R."/>
            <person name="Sun H."/>
            <person name="Tunlid A."/>
            <person name="Henrissat B."/>
            <person name="Grigoriev I.V."/>
            <person name="Hibbett D.S."/>
            <person name="Martin F."/>
        </authorList>
    </citation>
    <scope>NUCLEOTIDE SEQUENCE [LARGE SCALE GENOMIC DNA]</scope>
    <source>
        <strain evidence="3">F 1598</strain>
    </source>
</reference>
<accession>A0A0C3GKZ6</accession>
<protein>
    <submittedName>
        <fullName evidence="2">Uncharacterized protein</fullName>
    </submittedName>
</protein>
<keyword evidence="3" id="KW-1185">Reference proteome</keyword>
<dbReference type="EMBL" id="KN832971">
    <property type="protein sequence ID" value="KIM91276.1"/>
    <property type="molecule type" value="Genomic_DNA"/>
</dbReference>
<dbReference type="AlphaFoldDB" id="A0A0C3GKZ6"/>
<reference evidence="2 3" key="1">
    <citation type="submission" date="2014-04" db="EMBL/GenBank/DDBJ databases">
        <authorList>
            <consortium name="DOE Joint Genome Institute"/>
            <person name="Kuo A."/>
            <person name="Tarkka M."/>
            <person name="Buscot F."/>
            <person name="Kohler A."/>
            <person name="Nagy L.G."/>
            <person name="Floudas D."/>
            <person name="Copeland A."/>
            <person name="Barry K.W."/>
            <person name="Cichocki N."/>
            <person name="Veneault-Fourrey C."/>
            <person name="LaButti K."/>
            <person name="Lindquist E.A."/>
            <person name="Lipzen A."/>
            <person name="Lundell T."/>
            <person name="Morin E."/>
            <person name="Murat C."/>
            <person name="Sun H."/>
            <person name="Tunlid A."/>
            <person name="Henrissat B."/>
            <person name="Grigoriev I.V."/>
            <person name="Hibbett D.S."/>
            <person name="Martin F."/>
            <person name="Nordberg H.P."/>
            <person name="Cantor M.N."/>
            <person name="Hua S.X."/>
        </authorList>
    </citation>
    <scope>NUCLEOTIDE SEQUENCE [LARGE SCALE GENOMIC DNA]</scope>
    <source>
        <strain evidence="2 3">F 1598</strain>
    </source>
</reference>